<sequence>MDVNNLRKLYGRLRGIKDVISVQHSIHADVGEDYNNTVESISKIVDEDLNSFKLSQVPHQSEHRGPFYVSDDIRPKLMQLLTYLEYGYNLSQSVIEIGSLYNSITDEELKGRCSDILTAPSNFDRVINQATLVLEDKIRKKSKITESLEGVRLVNKVLNTDISKTILKISDSEDEHQGICHICRGIMQAFRNPTHHHILDKYTREEALKVCAFIDDILHLIDDAEIKN</sequence>
<dbReference type="Pfam" id="PF09509">
    <property type="entry name" value="Hypoth_Ymh"/>
    <property type="match status" value="1"/>
</dbReference>
<protein>
    <recommendedName>
        <fullName evidence="1">Conserved hypothetical protein CHP02391 domain-containing protein</fullName>
    </recommendedName>
</protein>
<dbReference type="EMBL" id="LIZX01000105">
    <property type="protein sequence ID" value="KPJ65712.1"/>
    <property type="molecule type" value="Genomic_DNA"/>
</dbReference>
<dbReference type="InterPro" id="IPR012654">
    <property type="entry name" value="CHP02391"/>
</dbReference>
<evidence type="ECO:0000313" key="2">
    <source>
        <dbReference type="EMBL" id="KPJ65712.1"/>
    </source>
</evidence>
<dbReference type="Proteomes" id="UP000051861">
    <property type="component" value="Unassembled WGS sequence"/>
</dbReference>
<organism evidence="2 3">
    <name type="scientific">candidate division WOR-1 bacterium DG_54_3</name>
    <dbReference type="NCBI Taxonomy" id="1703775"/>
    <lineage>
        <taxon>Bacteria</taxon>
        <taxon>Bacillati</taxon>
        <taxon>Saganbacteria</taxon>
    </lineage>
</organism>
<feature type="domain" description="Conserved hypothetical protein CHP02391" evidence="1">
    <location>
        <begin position="106"/>
        <end position="218"/>
    </location>
</feature>
<comment type="caution">
    <text evidence="2">The sequence shown here is derived from an EMBL/GenBank/DDBJ whole genome shotgun (WGS) entry which is preliminary data.</text>
</comment>
<evidence type="ECO:0000313" key="3">
    <source>
        <dbReference type="Proteomes" id="UP000051861"/>
    </source>
</evidence>
<accession>A0A0S7XTD6</accession>
<proteinExistence type="predicted"/>
<evidence type="ECO:0000259" key="1">
    <source>
        <dbReference type="Pfam" id="PF09509"/>
    </source>
</evidence>
<name>A0A0S7XTD6_UNCSA</name>
<reference evidence="2 3" key="1">
    <citation type="journal article" date="2015" name="Microbiome">
        <title>Genomic resolution of linkages in carbon, nitrogen, and sulfur cycling among widespread estuary sediment bacteria.</title>
        <authorList>
            <person name="Baker B.J."/>
            <person name="Lazar C.S."/>
            <person name="Teske A.P."/>
            <person name="Dick G.J."/>
        </authorList>
    </citation>
    <scope>NUCLEOTIDE SEQUENCE [LARGE SCALE GENOMIC DNA]</scope>
    <source>
        <strain evidence="2">DG_54_3</strain>
    </source>
</reference>
<gene>
    <name evidence="2" type="ORF">AMJ44_09630</name>
</gene>
<dbReference type="AlphaFoldDB" id="A0A0S7XTD6"/>